<name>A0ABX4DYQ6_9PSED</name>
<dbReference type="PANTHER" id="PTHR30387:SF2">
    <property type="entry name" value="MANNONATE DEHYDRATASE"/>
    <property type="match status" value="1"/>
</dbReference>
<comment type="caution">
    <text evidence="12">The sequence shown here is derived from an EMBL/GenBank/DDBJ whole genome shotgun (WGS) entry which is preliminary data.</text>
</comment>
<dbReference type="SUPFAM" id="SSF51658">
    <property type="entry name" value="Xylose isomerase-like"/>
    <property type="match status" value="1"/>
</dbReference>
<evidence type="ECO:0000256" key="10">
    <source>
        <dbReference type="ARBA" id="ARBA00033474"/>
    </source>
</evidence>
<comment type="function">
    <text evidence="2 11">Catalyzes the dehydration of D-mannonate.</text>
</comment>
<evidence type="ECO:0000256" key="2">
    <source>
        <dbReference type="ARBA" id="ARBA00002713"/>
    </source>
</evidence>
<reference evidence="12 13" key="1">
    <citation type="submission" date="2017-06" db="EMBL/GenBank/DDBJ databases">
        <authorList>
            <person name="Furmanczyk E.M."/>
        </authorList>
    </citation>
    <scope>NUCLEOTIDE SEQUENCE [LARGE SCALE GENOMIC DNA]</scope>
    <source>
        <strain evidence="12 13">DSM 16611</strain>
    </source>
</reference>
<dbReference type="NCBIfam" id="NF003027">
    <property type="entry name" value="PRK03906.1"/>
    <property type="match status" value="1"/>
</dbReference>
<dbReference type="RefSeq" id="WP_083348823.1">
    <property type="nucleotide sequence ID" value="NZ_LT629767.1"/>
</dbReference>
<evidence type="ECO:0000256" key="11">
    <source>
        <dbReference type="HAMAP-Rule" id="MF_00106"/>
    </source>
</evidence>
<accession>A0ABX4DYQ6</accession>
<evidence type="ECO:0000256" key="6">
    <source>
        <dbReference type="ARBA" id="ARBA00016339"/>
    </source>
</evidence>
<evidence type="ECO:0000313" key="12">
    <source>
        <dbReference type="EMBL" id="OXR34515.1"/>
    </source>
</evidence>
<comment type="pathway">
    <text evidence="3 11">Carbohydrate metabolism; pentose and glucuronate interconversion.</text>
</comment>
<keyword evidence="7 11" id="KW-0408">Iron</keyword>
<gene>
    <name evidence="11" type="primary">uxuA</name>
    <name evidence="12" type="ORF">PSUM_01010</name>
</gene>
<dbReference type="InterPro" id="IPR036237">
    <property type="entry name" value="Xyl_isomerase-like_sf"/>
</dbReference>
<dbReference type="EMBL" id="NIWU01000001">
    <property type="protein sequence ID" value="OXR34515.1"/>
    <property type="molecule type" value="Genomic_DNA"/>
</dbReference>
<comment type="cofactor">
    <cofactor evidence="11">
        <name>Fe(2+)</name>
        <dbReference type="ChEBI" id="CHEBI:29033"/>
    </cofactor>
    <cofactor evidence="11">
        <name>Mn(2+)</name>
        <dbReference type="ChEBI" id="CHEBI:29035"/>
    </cofactor>
</comment>
<dbReference type="EC" id="4.2.1.8" evidence="5 11"/>
<evidence type="ECO:0000256" key="1">
    <source>
        <dbReference type="ARBA" id="ARBA00001794"/>
    </source>
</evidence>
<dbReference type="Gene3D" id="3.20.20.150">
    <property type="entry name" value="Divalent-metal-dependent TIM barrel enzymes"/>
    <property type="match status" value="1"/>
</dbReference>
<evidence type="ECO:0000256" key="7">
    <source>
        <dbReference type="ARBA" id="ARBA00023004"/>
    </source>
</evidence>
<comment type="catalytic activity">
    <reaction evidence="1 11">
        <text>D-mannonate = 2-dehydro-3-deoxy-D-gluconate + H2O</text>
        <dbReference type="Rhea" id="RHEA:20097"/>
        <dbReference type="ChEBI" id="CHEBI:15377"/>
        <dbReference type="ChEBI" id="CHEBI:17767"/>
        <dbReference type="ChEBI" id="CHEBI:57990"/>
        <dbReference type="EC" id="4.2.1.8"/>
    </reaction>
</comment>
<evidence type="ECO:0000256" key="4">
    <source>
        <dbReference type="ARBA" id="ARBA00007389"/>
    </source>
</evidence>
<keyword evidence="9 11" id="KW-0456">Lyase</keyword>
<evidence type="ECO:0000313" key="13">
    <source>
        <dbReference type="Proteomes" id="UP000215455"/>
    </source>
</evidence>
<dbReference type="PANTHER" id="PTHR30387">
    <property type="entry name" value="MANNONATE DEHYDRATASE"/>
    <property type="match status" value="1"/>
</dbReference>
<proteinExistence type="inferred from homology"/>
<evidence type="ECO:0000256" key="5">
    <source>
        <dbReference type="ARBA" id="ARBA00012927"/>
    </source>
</evidence>
<sequence>MKMIFRWHGPKDPINLQYINQIPGLYGIVSSLYDTPLGEVWPVDRITSLRDAAAAYGLKMDVVDSFRVHEDIKLGKPNREALIPQYIETLKNLAASGIKIVCYNFMPVFDWTRTQMEYQLPDGSNTLSFEASLVDRLDVSKGVIPLPGIGTKYPAEKLQALLEEYKDVSTEQMWKNLEWFLGKLVPVAEQLGLKLALHADDPPRSVFGLPRIIKNIEDHRRVLSIIDSPANGLTLCSGTIGSDLNNDVPSFINEFAARQRVHYVHLRNVKVFDNGDFYESAHPTQCGSLDMAEILKALHDANFTGYARPDHGRMIWGETGVPGYGLYDRALGIMYLQGLWEGIGKEKTKAVLQKQGPAAVA</sequence>
<dbReference type="PIRSF" id="PIRSF016049">
    <property type="entry name" value="Man_dehyd"/>
    <property type="match status" value="1"/>
</dbReference>
<evidence type="ECO:0000256" key="8">
    <source>
        <dbReference type="ARBA" id="ARBA00023211"/>
    </source>
</evidence>
<evidence type="ECO:0000256" key="3">
    <source>
        <dbReference type="ARBA" id="ARBA00004892"/>
    </source>
</evidence>
<comment type="similarity">
    <text evidence="4 11">Belongs to the mannonate dehydratase family.</text>
</comment>
<keyword evidence="13" id="KW-1185">Reference proteome</keyword>
<dbReference type="Pfam" id="PF03786">
    <property type="entry name" value="UxuA"/>
    <property type="match status" value="1"/>
</dbReference>
<dbReference type="HAMAP" id="MF_00106">
    <property type="entry name" value="UxuA"/>
    <property type="match status" value="1"/>
</dbReference>
<organism evidence="12 13">
    <name type="scientific">Pseudomonas umsongensis</name>
    <dbReference type="NCBI Taxonomy" id="198618"/>
    <lineage>
        <taxon>Bacteria</taxon>
        <taxon>Pseudomonadati</taxon>
        <taxon>Pseudomonadota</taxon>
        <taxon>Gammaproteobacteria</taxon>
        <taxon>Pseudomonadales</taxon>
        <taxon>Pseudomonadaceae</taxon>
        <taxon>Pseudomonas</taxon>
    </lineage>
</organism>
<protein>
    <recommendedName>
        <fullName evidence="6 11">Mannonate dehydratase</fullName>
        <ecNumber evidence="5 11">4.2.1.8</ecNumber>
    </recommendedName>
    <alternativeName>
        <fullName evidence="10 11">D-mannonate hydro-lyase</fullName>
    </alternativeName>
</protein>
<keyword evidence="8 11" id="KW-0464">Manganese</keyword>
<dbReference type="InterPro" id="IPR004628">
    <property type="entry name" value="Man_deHydtase"/>
</dbReference>
<dbReference type="Proteomes" id="UP000215455">
    <property type="component" value="Unassembled WGS sequence"/>
</dbReference>
<evidence type="ECO:0000256" key="9">
    <source>
        <dbReference type="ARBA" id="ARBA00023239"/>
    </source>
</evidence>